<dbReference type="PRINTS" id="PR00107">
    <property type="entry name" value="PHOSPHOCPHPR"/>
</dbReference>
<dbReference type="Gene3D" id="3.50.30.10">
    <property type="entry name" value="Phosphohistidine domain"/>
    <property type="match status" value="1"/>
</dbReference>
<evidence type="ECO:0000256" key="1">
    <source>
        <dbReference type="ARBA" id="ARBA00001113"/>
    </source>
</evidence>
<comment type="catalytic activity">
    <reaction evidence="1">
        <text>dihydroxyacetone + phosphoenolpyruvate = dihydroxyacetone phosphate + pyruvate</text>
        <dbReference type="Rhea" id="RHEA:18381"/>
        <dbReference type="ChEBI" id="CHEBI:15361"/>
        <dbReference type="ChEBI" id="CHEBI:16016"/>
        <dbReference type="ChEBI" id="CHEBI:57642"/>
        <dbReference type="ChEBI" id="CHEBI:58702"/>
        <dbReference type="EC" id="2.7.1.121"/>
    </reaction>
</comment>
<evidence type="ECO:0000256" key="3">
    <source>
        <dbReference type="ARBA" id="ARBA00007837"/>
    </source>
</evidence>
<feature type="domain" description="HPr" evidence="9">
    <location>
        <begin position="153"/>
        <end position="240"/>
    </location>
</feature>
<evidence type="ECO:0000259" key="9">
    <source>
        <dbReference type="PROSITE" id="PS51350"/>
    </source>
</evidence>
<dbReference type="NCBIfam" id="NF008478">
    <property type="entry name" value="PRK11377.1"/>
    <property type="match status" value="1"/>
</dbReference>
<dbReference type="GO" id="GO:0016020">
    <property type="term" value="C:membrane"/>
    <property type="evidence" value="ECO:0007669"/>
    <property type="project" value="InterPro"/>
</dbReference>
<dbReference type="GO" id="GO:0019563">
    <property type="term" value="P:glycerol catabolic process"/>
    <property type="evidence" value="ECO:0007669"/>
    <property type="project" value="InterPro"/>
</dbReference>
<dbReference type="AlphaFoldDB" id="A0A379ZU71"/>
<dbReference type="SUPFAM" id="SSF52009">
    <property type="entry name" value="Phosphohistidine domain"/>
    <property type="match status" value="1"/>
</dbReference>
<keyword evidence="5 10" id="KW-0808">Transferase</keyword>
<dbReference type="EMBL" id="UGYN01000002">
    <property type="protein sequence ID" value="SUI68390.1"/>
    <property type="molecule type" value="Genomic_DNA"/>
</dbReference>
<evidence type="ECO:0000259" key="8">
    <source>
        <dbReference type="PROSITE" id="PS51096"/>
    </source>
</evidence>
<comment type="function">
    <text evidence="2">Component of the dihydroxyacetone kinase complex, which is responsible for the phosphoenolpyruvate (PEP)-dependent phosphorylation of dihydroxyacetone. DhaM serves as the phosphoryl donor. Is phosphorylated by phosphoenolpyruvate in an EI- and HPr-dependent reaction, and a phosphorelay system on histidine residues finally leads to phosphoryl transfer to DhaL and dihydroxyacetone.</text>
</comment>
<proteinExistence type="inferred from homology"/>
<dbReference type="InterPro" id="IPR035895">
    <property type="entry name" value="HPr-like_sf"/>
</dbReference>
<evidence type="ECO:0000256" key="4">
    <source>
        <dbReference type="ARBA" id="ARBA00012095"/>
    </source>
</evidence>
<dbReference type="CDD" id="cd00367">
    <property type="entry name" value="PTS-HPr_like"/>
    <property type="match status" value="1"/>
</dbReference>
<dbReference type="SUPFAM" id="SSF53062">
    <property type="entry name" value="PTS system fructose IIA component-like"/>
    <property type="match status" value="1"/>
</dbReference>
<dbReference type="InterPro" id="IPR001020">
    <property type="entry name" value="PTS_HPr_His_P_site"/>
</dbReference>
<reference evidence="10 11" key="1">
    <citation type="submission" date="2018-06" db="EMBL/GenBank/DDBJ databases">
        <authorList>
            <consortium name="Pathogen Informatics"/>
            <person name="Doyle S."/>
        </authorList>
    </citation>
    <scope>NUCLEOTIDE SEQUENCE [LARGE SCALE GENOMIC DNA]</scope>
    <source>
        <strain evidence="10 11">NCTC11544</strain>
    </source>
</reference>
<evidence type="ECO:0000313" key="11">
    <source>
        <dbReference type="Proteomes" id="UP000255529"/>
    </source>
</evidence>
<dbReference type="Gene3D" id="3.30.1340.10">
    <property type="entry name" value="HPr-like"/>
    <property type="match status" value="1"/>
</dbReference>
<dbReference type="GO" id="GO:0009401">
    <property type="term" value="P:phosphoenolpyruvate-dependent sugar phosphotransferase system"/>
    <property type="evidence" value="ECO:0007669"/>
    <property type="project" value="InterPro"/>
</dbReference>
<name>A0A379ZU71_9GAMM</name>
<dbReference type="InterPro" id="IPR036618">
    <property type="entry name" value="PtsI_HPr-bd_sf"/>
</dbReference>
<dbReference type="InterPro" id="IPR004701">
    <property type="entry name" value="PTS_EIIA_man-typ"/>
</dbReference>
<dbReference type="InterPro" id="IPR008731">
    <property type="entry name" value="PTS_EIN"/>
</dbReference>
<organism evidence="10 11">
    <name type="scientific">Serratia quinivorans</name>
    <dbReference type="NCBI Taxonomy" id="137545"/>
    <lineage>
        <taxon>Bacteria</taxon>
        <taxon>Pseudomonadati</taxon>
        <taxon>Pseudomonadota</taxon>
        <taxon>Gammaproteobacteria</taxon>
        <taxon>Enterobacterales</taxon>
        <taxon>Yersiniaceae</taxon>
        <taxon>Serratia</taxon>
    </lineage>
</organism>
<dbReference type="Pfam" id="PF03610">
    <property type="entry name" value="EIIA-man"/>
    <property type="match status" value="1"/>
</dbReference>
<protein>
    <recommendedName>
        <fullName evidence="4">phosphoenolpyruvate--glycerone phosphotransferase</fullName>
        <ecNumber evidence="4">2.7.1.121</ecNumber>
    </recommendedName>
</protein>
<accession>A0A379ZU71</accession>
<keyword evidence="7" id="KW-0175">Coiled coil</keyword>
<dbReference type="NCBIfam" id="TIGR01003">
    <property type="entry name" value="PTS_HPr_family"/>
    <property type="match status" value="1"/>
</dbReference>
<dbReference type="InterPro" id="IPR036637">
    <property type="entry name" value="Phosphohistidine_dom_sf"/>
</dbReference>
<sequence>MINIVVVSHSALLARGVEELALQMMRGDGCKLVLAAGVDDAEHPIGTDAVKVMEAIESVADGAGIVVLMDLGSALLSAETAIDLLDPSLAAKVRLCSAPLVEGTLAAVVAANAGAGLEQVLAEAQGALQAKQAQLGEATAPVAQSVELPLTQGKSVSWTVQNPHGLHARPAARLAEALAPFDAELVLEKQGQCANPRSLNQIALLQVRHGDTIRLIADGPQAEQALAAFSALAEQHFGETVSEQSLPSLHGIPVAESVTSGPVWQALSFWPTVVERTIGADDVLNEQQRLRQALQLTLSDLNRLAERTGSLIGKPQAAIFGAHSMLLDDPDLQQAAYTRIARQQCSAEQAWRQEMEAIAGEYRELDDEYMRARELDVRDMLRRTLSHLQQQPLPVITLTAPSILVMDELMPSDVVMLDRRLVLGICLSGGNALSHSAILAKAMGMPMVVGMNDCMSKTRNGQKAMLDAARGVLQLSH</sequence>
<dbReference type="SUPFAM" id="SSF55594">
    <property type="entry name" value="HPr-like"/>
    <property type="match status" value="1"/>
</dbReference>
<evidence type="ECO:0000256" key="2">
    <source>
        <dbReference type="ARBA" id="ARBA00002788"/>
    </source>
</evidence>
<dbReference type="Proteomes" id="UP000255529">
    <property type="component" value="Unassembled WGS sequence"/>
</dbReference>
<dbReference type="InterPro" id="IPR012844">
    <property type="entry name" value="DhaM_N"/>
</dbReference>
<dbReference type="Pfam" id="PF00381">
    <property type="entry name" value="PTS-HPr"/>
    <property type="match status" value="1"/>
</dbReference>
<dbReference type="InterPro" id="IPR036662">
    <property type="entry name" value="PTS_EIIA_man-typ_sf"/>
</dbReference>
<evidence type="ECO:0000313" key="10">
    <source>
        <dbReference type="EMBL" id="SUI68390.1"/>
    </source>
</evidence>
<dbReference type="InterPro" id="IPR008279">
    <property type="entry name" value="PEP-util_enz_mobile_dom"/>
</dbReference>
<feature type="domain" description="PTS EIIA type-4" evidence="8">
    <location>
        <begin position="1"/>
        <end position="135"/>
    </location>
</feature>
<dbReference type="InterPro" id="IPR039643">
    <property type="entry name" value="DhaM"/>
</dbReference>
<dbReference type="PANTHER" id="PTHR38594">
    <property type="entry name" value="PEP-DEPENDENT DIHYDROXYACETONE KINASE, PHOSPHORYL DONOR SUBUNIT DHAM"/>
    <property type="match status" value="1"/>
</dbReference>
<dbReference type="PROSITE" id="PS51350">
    <property type="entry name" value="PTS_HPR_DOM"/>
    <property type="match status" value="1"/>
</dbReference>
<dbReference type="NCBIfam" id="TIGR02364">
    <property type="entry name" value="dha_pts"/>
    <property type="match status" value="1"/>
</dbReference>
<comment type="subunit">
    <text evidence="6">Homodimer. The dihydroxyacetone kinase complex is composed of a homodimer of DhaM, a homodimer of DhaK and the subunit DhaL.</text>
</comment>
<dbReference type="Pfam" id="PF00391">
    <property type="entry name" value="PEP-utilizers"/>
    <property type="match status" value="1"/>
</dbReference>
<dbReference type="SUPFAM" id="SSF47831">
    <property type="entry name" value="Enzyme I of the PEP:sugar phosphotransferase system HPr-binding (sub)domain"/>
    <property type="match status" value="1"/>
</dbReference>
<dbReference type="Gene3D" id="1.10.274.10">
    <property type="entry name" value="PtsI, HPr-binding domain"/>
    <property type="match status" value="1"/>
</dbReference>
<dbReference type="PROSITE" id="PS00369">
    <property type="entry name" value="PTS_HPR_HIS"/>
    <property type="match status" value="1"/>
</dbReference>
<evidence type="ECO:0000256" key="5">
    <source>
        <dbReference type="ARBA" id="ARBA00022679"/>
    </source>
</evidence>
<dbReference type="InterPro" id="IPR000032">
    <property type="entry name" value="HPr-like"/>
</dbReference>
<feature type="coiled-coil region" evidence="7">
    <location>
        <begin position="348"/>
        <end position="375"/>
    </location>
</feature>
<keyword evidence="10" id="KW-0418">Kinase</keyword>
<evidence type="ECO:0000256" key="7">
    <source>
        <dbReference type="SAM" id="Coils"/>
    </source>
</evidence>
<dbReference type="PROSITE" id="PS51096">
    <property type="entry name" value="PTS_EIIA_TYPE_4"/>
    <property type="match status" value="1"/>
</dbReference>
<comment type="similarity">
    <text evidence="3">Belongs to the PEP-utilizing enzyme family.</text>
</comment>
<gene>
    <name evidence="10" type="primary">dhaM</name>
    <name evidence="10" type="ORF">NCTC11544_02980</name>
</gene>
<dbReference type="PANTHER" id="PTHR38594:SF1">
    <property type="entry name" value="PEP-DEPENDENT DIHYDROXYACETONE KINASE, PHOSPHORYL DONOR SUBUNIT DHAM"/>
    <property type="match status" value="1"/>
</dbReference>
<dbReference type="Gene3D" id="3.40.50.510">
    <property type="entry name" value="Phosphotransferase system, mannose-type IIA component"/>
    <property type="match status" value="1"/>
</dbReference>
<dbReference type="Pfam" id="PF05524">
    <property type="entry name" value="PEP-utilisers_N"/>
    <property type="match status" value="1"/>
</dbReference>
<dbReference type="EC" id="2.7.1.121" evidence="4"/>
<dbReference type="GO" id="GO:0047324">
    <property type="term" value="F:phosphoenolpyruvate-glycerone phosphotransferase activity"/>
    <property type="evidence" value="ECO:0007669"/>
    <property type="project" value="UniProtKB-EC"/>
</dbReference>
<dbReference type="RefSeq" id="WP_115183693.1">
    <property type="nucleotide sequence ID" value="NZ_CAMKUF010000003.1"/>
</dbReference>
<evidence type="ECO:0000256" key="6">
    <source>
        <dbReference type="ARBA" id="ARBA00046577"/>
    </source>
</evidence>